<comment type="caution">
    <text evidence="2">The sequence shown here is derived from an EMBL/GenBank/DDBJ whole genome shotgun (WGS) entry which is preliminary data.</text>
</comment>
<dbReference type="AlphaFoldDB" id="A0A835S6R4"/>
<dbReference type="PANTHER" id="PTHR31972">
    <property type="entry name" value="EXPRESSED PROTEIN"/>
    <property type="match status" value="1"/>
</dbReference>
<evidence type="ECO:0000313" key="3">
    <source>
        <dbReference type="Proteomes" id="UP000636800"/>
    </source>
</evidence>
<reference evidence="3 4" key="1">
    <citation type="journal article" date="2020" name="Nat. Food">
        <title>A phased Vanilla planifolia genome enables genetic improvement of flavour and production.</title>
        <authorList>
            <person name="Hasing T."/>
            <person name="Tang H."/>
            <person name="Brym M."/>
            <person name="Khazi F."/>
            <person name="Huang T."/>
            <person name="Chambers A.H."/>
        </authorList>
    </citation>
    <scope>NUCLEOTIDE SEQUENCE [LARGE SCALE GENOMIC DNA]</scope>
    <source>
        <tissue evidence="2">Leaf</tissue>
    </source>
</reference>
<dbReference type="Pfam" id="PF05910">
    <property type="entry name" value="DUF868"/>
    <property type="match status" value="1"/>
</dbReference>
<evidence type="ECO:0000313" key="2">
    <source>
        <dbReference type="EMBL" id="KAG0500881.1"/>
    </source>
</evidence>
<dbReference type="OrthoDB" id="660502at2759"/>
<name>A0A835S6R4_VANPL</name>
<dbReference type="EMBL" id="JADCNM010000001">
    <property type="protein sequence ID" value="KAG0500881.1"/>
    <property type="molecule type" value="Genomic_DNA"/>
</dbReference>
<gene>
    <name evidence="2" type="ORF">HPP92_000953</name>
    <name evidence="1" type="ORF">HPP92_001113</name>
</gene>
<dbReference type="EMBL" id="JADCNL010000001">
    <property type="protein sequence ID" value="KAG0496422.1"/>
    <property type="molecule type" value="Genomic_DNA"/>
</dbReference>
<proteinExistence type="predicted"/>
<protein>
    <submittedName>
        <fullName evidence="2">Uncharacterized protein</fullName>
    </submittedName>
</protein>
<keyword evidence="3" id="KW-1185">Reference proteome</keyword>
<sequence length="280" mass="30933">MKAMRDLTFCFRDHAVKVSVPSCSSAVGSATVNAVTSVFRCHLASDGKELVIRVTWCKPPAVPPLSVAIAGDEPYLLCRRTGSCTYLSSDGGAVGLHWDVSSANYGPGPEPTNGFFVAVVVDGQLCLLLGDRGKDFAKRLTKPVQAPEPLSREERVVVTGGVGGCRYSTRVRFCEGGDEHEVWMRWEGEKEIEVGVGGKRAVHARRLWWNFRGSHVVFVDGLVVDVMWNLHDWWFAGRPGGCAEFVFRRRSSPEARLWSEEEMASRAGGFCLFIRAFRGY</sequence>
<organism evidence="2 4">
    <name type="scientific">Vanilla planifolia</name>
    <name type="common">Vanilla</name>
    <dbReference type="NCBI Taxonomy" id="51239"/>
    <lineage>
        <taxon>Eukaryota</taxon>
        <taxon>Viridiplantae</taxon>
        <taxon>Streptophyta</taxon>
        <taxon>Embryophyta</taxon>
        <taxon>Tracheophyta</taxon>
        <taxon>Spermatophyta</taxon>
        <taxon>Magnoliopsida</taxon>
        <taxon>Liliopsida</taxon>
        <taxon>Asparagales</taxon>
        <taxon>Orchidaceae</taxon>
        <taxon>Vanilloideae</taxon>
        <taxon>Vanilleae</taxon>
        <taxon>Vanilla</taxon>
    </lineage>
</organism>
<dbReference type="InterPro" id="IPR008586">
    <property type="entry name" value="DUF868_pln"/>
</dbReference>
<dbReference type="PANTHER" id="PTHR31972:SF48">
    <property type="entry name" value="OS04G0407500 PROTEIN"/>
    <property type="match status" value="1"/>
</dbReference>
<dbReference type="Proteomes" id="UP000636800">
    <property type="component" value="Chromosome 1"/>
</dbReference>
<evidence type="ECO:0000313" key="1">
    <source>
        <dbReference type="EMBL" id="KAG0496422.1"/>
    </source>
</evidence>
<accession>A0A835S6R4</accession>
<dbReference type="Proteomes" id="UP000639772">
    <property type="component" value="Chromosome 1"/>
</dbReference>
<evidence type="ECO:0000313" key="4">
    <source>
        <dbReference type="Proteomes" id="UP000639772"/>
    </source>
</evidence>